<dbReference type="PANTHER" id="PTHR30055:SF234">
    <property type="entry name" value="HTH-TYPE TRANSCRIPTIONAL REGULATOR BETI"/>
    <property type="match status" value="1"/>
</dbReference>
<evidence type="ECO:0000313" key="6">
    <source>
        <dbReference type="EMBL" id="MDN8669828.1"/>
    </source>
</evidence>
<dbReference type="InterPro" id="IPR009057">
    <property type="entry name" value="Homeodomain-like_sf"/>
</dbReference>
<dbReference type="EMBL" id="JAUKNN010000023">
    <property type="protein sequence ID" value="MDN8669828.1"/>
    <property type="molecule type" value="Genomic_DNA"/>
</dbReference>
<accession>A0ABT8QEW3</accession>
<evidence type="ECO:0000256" key="3">
    <source>
        <dbReference type="ARBA" id="ARBA00023163"/>
    </source>
</evidence>
<evidence type="ECO:0000259" key="5">
    <source>
        <dbReference type="PROSITE" id="PS50977"/>
    </source>
</evidence>
<dbReference type="Pfam" id="PF00440">
    <property type="entry name" value="TetR_N"/>
    <property type="match status" value="1"/>
</dbReference>
<evidence type="ECO:0000256" key="2">
    <source>
        <dbReference type="ARBA" id="ARBA00023125"/>
    </source>
</evidence>
<evidence type="ECO:0000256" key="1">
    <source>
        <dbReference type="ARBA" id="ARBA00023015"/>
    </source>
</evidence>
<dbReference type="Proteomes" id="UP001174315">
    <property type="component" value="Unassembled WGS sequence"/>
</dbReference>
<proteinExistence type="predicted"/>
<organism evidence="6 7">
    <name type="scientific">Stenotrophomonas indicatrix</name>
    <dbReference type="NCBI Taxonomy" id="2045451"/>
    <lineage>
        <taxon>Bacteria</taxon>
        <taxon>Pseudomonadati</taxon>
        <taxon>Pseudomonadota</taxon>
        <taxon>Gammaproteobacteria</taxon>
        <taxon>Lysobacterales</taxon>
        <taxon>Lysobacteraceae</taxon>
        <taxon>Stenotrophomonas</taxon>
    </lineage>
</organism>
<evidence type="ECO:0000313" key="7">
    <source>
        <dbReference type="Proteomes" id="UP001174315"/>
    </source>
</evidence>
<dbReference type="PANTHER" id="PTHR30055">
    <property type="entry name" value="HTH-TYPE TRANSCRIPTIONAL REGULATOR RUTR"/>
    <property type="match status" value="1"/>
</dbReference>
<dbReference type="SUPFAM" id="SSF46689">
    <property type="entry name" value="Homeodomain-like"/>
    <property type="match status" value="1"/>
</dbReference>
<name>A0ABT8QEW3_9GAMM</name>
<gene>
    <name evidence="6" type="ORF">Q0S36_10845</name>
</gene>
<protein>
    <submittedName>
        <fullName evidence="6">Helix-turn-helix domain-containing protein</fullName>
    </submittedName>
</protein>
<dbReference type="InterPro" id="IPR001647">
    <property type="entry name" value="HTH_TetR"/>
</dbReference>
<sequence>MNGSAKRWERARAHTRACILEAAAEAFQSSGYDDTCMQQIADLAGYTKATVYAHYRDKAHLFTAVMNLHASSLPEPVVRAHPGADLKEELDYVSLEIQKLAQLDVCRRFCGALRHSVTGTTPYAELWSAYLAPFRAYICSALVRNGVERAEEHASLYLQLLLQANSLQVAPQPAINAGAMLSVFHRAFQQ</sequence>
<keyword evidence="2 4" id="KW-0238">DNA-binding</keyword>
<feature type="DNA-binding region" description="H-T-H motif" evidence="4">
    <location>
        <begin position="36"/>
        <end position="55"/>
    </location>
</feature>
<dbReference type="InterPro" id="IPR050109">
    <property type="entry name" value="HTH-type_TetR-like_transc_reg"/>
</dbReference>
<dbReference type="PROSITE" id="PS50977">
    <property type="entry name" value="HTH_TETR_2"/>
    <property type="match status" value="1"/>
</dbReference>
<comment type="caution">
    <text evidence="6">The sequence shown here is derived from an EMBL/GenBank/DDBJ whole genome shotgun (WGS) entry which is preliminary data.</text>
</comment>
<reference evidence="6" key="1">
    <citation type="submission" date="2023-07" db="EMBL/GenBank/DDBJ databases">
        <title>Stenotrophomonas isolates from soil.</title>
        <authorList>
            <person name="Sharma V."/>
            <person name="Zur-Pinska J."/>
            <person name="Hay A.G."/>
        </authorList>
    </citation>
    <scope>NUCLEOTIDE SEQUENCE</scope>
    <source>
        <strain evidence="6">C2</strain>
    </source>
</reference>
<feature type="domain" description="HTH tetR-type" evidence="5">
    <location>
        <begin position="13"/>
        <end position="73"/>
    </location>
</feature>
<dbReference type="RefSeq" id="WP_100437151.1">
    <property type="nucleotide sequence ID" value="NZ_CP079106.1"/>
</dbReference>
<dbReference type="PRINTS" id="PR00455">
    <property type="entry name" value="HTHTETR"/>
</dbReference>
<keyword evidence="1" id="KW-0805">Transcription regulation</keyword>
<keyword evidence="3" id="KW-0804">Transcription</keyword>
<evidence type="ECO:0000256" key="4">
    <source>
        <dbReference type="PROSITE-ProRule" id="PRU00335"/>
    </source>
</evidence>
<dbReference type="Gene3D" id="1.10.357.10">
    <property type="entry name" value="Tetracycline Repressor, domain 2"/>
    <property type="match status" value="1"/>
</dbReference>
<keyword evidence="7" id="KW-1185">Reference proteome</keyword>